<proteinExistence type="predicted"/>
<keyword evidence="1" id="KW-0812">Transmembrane</keyword>
<protein>
    <recommendedName>
        <fullName evidence="4">Integral membrane protein</fullName>
    </recommendedName>
</protein>
<keyword evidence="1" id="KW-0472">Membrane</keyword>
<name>A0ABS9ZFR5_9PSED</name>
<evidence type="ECO:0008006" key="4">
    <source>
        <dbReference type="Google" id="ProtNLM"/>
    </source>
</evidence>
<comment type="caution">
    <text evidence="2">The sequence shown here is derived from an EMBL/GenBank/DDBJ whole genome shotgun (WGS) entry which is preliminary data.</text>
</comment>
<keyword evidence="1" id="KW-1133">Transmembrane helix</keyword>
<organism evidence="2 3">
    <name type="scientific">Pseudomonas maioricensis</name>
    <dbReference type="NCBI Taxonomy" id="1766623"/>
    <lineage>
        <taxon>Bacteria</taxon>
        <taxon>Pseudomonadati</taxon>
        <taxon>Pseudomonadota</taxon>
        <taxon>Gammaproteobacteria</taxon>
        <taxon>Pseudomonadales</taxon>
        <taxon>Pseudomonadaceae</taxon>
        <taxon>Pseudomonas</taxon>
    </lineage>
</organism>
<accession>A0ABS9ZFR5</accession>
<evidence type="ECO:0000313" key="2">
    <source>
        <dbReference type="EMBL" id="MCI8209017.1"/>
    </source>
</evidence>
<feature type="transmembrane region" description="Helical" evidence="1">
    <location>
        <begin position="118"/>
        <end position="139"/>
    </location>
</feature>
<gene>
    <name evidence="2" type="ORF">AUC61_05650</name>
</gene>
<keyword evidence="3" id="KW-1185">Reference proteome</keyword>
<evidence type="ECO:0000313" key="3">
    <source>
        <dbReference type="Proteomes" id="UP001320513"/>
    </source>
</evidence>
<feature type="transmembrane region" description="Helical" evidence="1">
    <location>
        <begin position="56"/>
        <end position="77"/>
    </location>
</feature>
<dbReference type="EMBL" id="LOHG01000003">
    <property type="protein sequence ID" value="MCI8209017.1"/>
    <property type="molecule type" value="Genomic_DNA"/>
</dbReference>
<sequence length="142" mass="15477">MSGKDRAGLTRAFSRAAMIIGVEYVAAMVLTLFHYLKLSFKLYGEMGELPSSFFEMIAIAFVGGGALVLYLLGIWVVRWRIPKRLLIGIVVALQFPVLLTAVLLAVVLWVNLASLEAVAAACIASLIVLQTPVLISRLLDTR</sequence>
<dbReference type="Proteomes" id="UP001320513">
    <property type="component" value="Unassembled WGS sequence"/>
</dbReference>
<feature type="transmembrane region" description="Helical" evidence="1">
    <location>
        <begin position="12"/>
        <end position="36"/>
    </location>
</feature>
<feature type="transmembrane region" description="Helical" evidence="1">
    <location>
        <begin position="89"/>
        <end position="112"/>
    </location>
</feature>
<reference evidence="2 3" key="1">
    <citation type="submission" date="2015-12" db="EMBL/GenBank/DDBJ databases">
        <title>Phylogenomics in the description of a new species in the Pseudomonas syringae group.</title>
        <authorList>
            <person name="Busquets A."/>
            <person name="Gomila M."/>
            <person name="Beiki F."/>
            <person name="Rahimian H."/>
            <person name="Mulet M."/>
            <person name="Sanchez D."/>
            <person name="Garcia-Valdes E."/>
            <person name="Lalucat J."/>
        </authorList>
    </citation>
    <scope>NUCLEOTIDE SEQUENCE [LARGE SCALE GENOMIC DNA]</scope>
    <source>
        <strain evidence="2 3">S25</strain>
    </source>
</reference>
<evidence type="ECO:0000256" key="1">
    <source>
        <dbReference type="SAM" id="Phobius"/>
    </source>
</evidence>